<dbReference type="Gene3D" id="1.20.120.1430">
    <property type="entry name" value="HP0721 helical bundle"/>
    <property type="match status" value="1"/>
</dbReference>
<name>A0ABZ3F541_9HELI</name>
<protein>
    <submittedName>
        <fullName evidence="1">DUF1104 domain-containing protein</fullName>
    </submittedName>
</protein>
<dbReference type="RefSeq" id="WP_343353406.1">
    <property type="nucleotide sequence ID" value="NZ_CP145316.1"/>
</dbReference>
<gene>
    <name evidence="1" type="ORF">V3I05_09185</name>
</gene>
<organism evidence="1 2">
    <name type="scientific">Helicobacter mastomyrinus</name>
    <dbReference type="NCBI Taxonomy" id="287948"/>
    <lineage>
        <taxon>Bacteria</taxon>
        <taxon>Pseudomonadati</taxon>
        <taxon>Campylobacterota</taxon>
        <taxon>Epsilonproteobacteria</taxon>
        <taxon>Campylobacterales</taxon>
        <taxon>Helicobacteraceae</taxon>
        <taxon>Helicobacter</taxon>
    </lineage>
</organism>
<dbReference type="InterPro" id="IPR009488">
    <property type="entry name" value="DUF1104"/>
</dbReference>
<dbReference type="Pfam" id="PF06518">
    <property type="entry name" value="DUF1104"/>
    <property type="match status" value="1"/>
</dbReference>
<dbReference type="InterPro" id="IPR038310">
    <property type="entry name" value="DUF1104_sf"/>
</dbReference>
<dbReference type="Proteomes" id="UP001434737">
    <property type="component" value="Chromosome"/>
</dbReference>
<accession>A0ABZ3F541</accession>
<keyword evidence="2" id="KW-1185">Reference proteome</keyword>
<dbReference type="EMBL" id="CP145316">
    <property type="protein sequence ID" value="XAM17850.1"/>
    <property type="molecule type" value="Genomic_DNA"/>
</dbReference>
<reference evidence="1 2" key="1">
    <citation type="submission" date="2024-02" db="EMBL/GenBank/DDBJ databases">
        <title>Genome and pathogenicity analysis of Helicobacter mastomyrinus isolated from mice.</title>
        <authorList>
            <person name="Zhu L."/>
        </authorList>
    </citation>
    <scope>NUCLEOTIDE SEQUENCE [LARGE SCALE GENOMIC DNA]</scope>
    <source>
        <strain evidence="1 2">Hm-17</strain>
    </source>
</reference>
<evidence type="ECO:0000313" key="1">
    <source>
        <dbReference type="EMBL" id="XAM17850.1"/>
    </source>
</evidence>
<evidence type="ECO:0000313" key="2">
    <source>
        <dbReference type="Proteomes" id="UP001434737"/>
    </source>
</evidence>
<sequence>MKVTKILLVAALAFSFGYGIDLSKKKDDDLVKLQGTLKGEDAVDLALEVRKRVAKMSEKNKPKYMEKVKAAFEKATDSWNAKELRAYKKALKEGVKARVEKMSDADKKAYGFDEASGCPMHAGEHKH</sequence>
<proteinExistence type="predicted"/>